<feature type="compositionally biased region" description="Basic and acidic residues" evidence="1">
    <location>
        <begin position="1"/>
        <end position="14"/>
    </location>
</feature>
<sequence>MSKVQKGERMESTKEPNQYHSTLPRLPVCPGTTAAITLSRRDISLRARIRTRASKHRRRYKSPVQVHLRSCTCELTCQTRSRPRILPQKHNRGNSTHYPSISTTSGPVYSEVPVRPDCIDLSLFPNLSGADL</sequence>
<reference evidence="2 3" key="1">
    <citation type="submission" date="2024-04" db="EMBL/GenBank/DDBJ databases">
        <authorList>
            <person name="Waldvogel A.-M."/>
            <person name="Schoenle A."/>
        </authorList>
    </citation>
    <scope>NUCLEOTIDE SEQUENCE [LARGE SCALE GENOMIC DNA]</scope>
</reference>
<evidence type="ECO:0000256" key="1">
    <source>
        <dbReference type="SAM" id="MobiDB-lite"/>
    </source>
</evidence>
<accession>A0AAV2M0L6</accession>
<evidence type="ECO:0000313" key="3">
    <source>
        <dbReference type="Proteomes" id="UP001497482"/>
    </source>
</evidence>
<dbReference type="Proteomes" id="UP001497482">
    <property type="component" value="Chromosome 5"/>
</dbReference>
<keyword evidence="3" id="KW-1185">Reference proteome</keyword>
<organism evidence="2 3">
    <name type="scientific">Knipowitschia caucasica</name>
    <name type="common">Caucasian dwarf goby</name>
    <name type="synonym">Pomatoschistus caucasicus</name>
    <dbReference type="NCBI Taxonomy" id="637954"/>
    <lineage>
        <taxon>Eukaryota</taxon>
        <taxon>Metazoa</taxon>
        <taxon>Chordata</taxon>
        <taxon>Craniata</taxon>
        <taxon>Vertebrata</taxon>
        <taxon>Euteleostomi</taxon>
        <taxon>Actinopterygii</taxon>
        <taxon>Neopterygii</taxon>
        <taxon>Teleostei</taxon>
        <taxon>Neoteleostei</taxon>
        <taxon>Acanthomorphata</taxon>
        <taxon>Gobiaria</taxon>
        <taxon>Gobiiformes</taxon>
        <taxon>Gobioidei</taxon>
        <taxon>Gobiidae</taxon>
        <taxon>Gobiinae</taxon>
        <taxon>Knipowitschia</taxon>
    </lineage>
</organism>
<dbReference type="EMBL" id="OZ035827">
    <property type="protein sequence ID" value="CAL1606830.1"/>
    <property type="molecule type" value="Genomic_DNA"/>
</dbReference>
<feature type="compositionally biased region" description="Polar residues" evidence="1">
    <location>
        <begin position="93"/>
        <end position="104"/>
    </location>
</feature>
<protein>
    <submittedName>
        <fullName evidence="2">Uncharacterized protein</fullName>
    </submittedName>
</protein>
<feature type="region of interest" description="Disordered" evidence="1">
    <location>
        <begin position="84"/>
        <end position="104"/>
    </location>
</feature>
<gene>
    <name evidence="2" type="ORF">KC01_LOCUS33944</name>
</gene>
<evidence type="ECO:0000313" key="2">
    <source>
        <dbReference type="EMBL" id="CAL1606830.1"/>
    </source>
</evidence>
<feature type="region of interest" description="Disordered" evidence="1">
    <location>
        <begin position="1"/>
        <end position="26"/>
    </location>
</feature>
<dbReference type="AlphaFoldDB" id="A0AAV2M0L6"/>
<name>A0AAV2M0L6_KNICA</name>
<proteinExistence type="predicted"/>